<keyword evidence="3" id="KW-0732">Signal</keyword>
<feature type="signal peptide" evidence="3">
    <location>
        <begin position="1"/>
        <end position="20"/>
    </location>
</feature>
<keyword evidence="6" id="KW-1185">Reference proteome</keyword>
<dbReference type="InterPro" id="IPR039633">
    <property type="entry name" value="PAP"/>
</dbReference>
<evidence type="ECO:0000313" key="6">
    <source>
        <dbReference type="Proteomes" id="UP000041254"/>
    </source>
</evidence>
<dbReference type="GO" id="GO:0009536">
    <property type="term" value="C:plastid"/>
    <property type="evidence" value="ECO:0007669"/>
    <property type="project" value="UniProtKB-SubCell"/>
</dbReference>
<dbReference type="Pfam" id="PF04755">
    <property type="entry name" value="PAP_fibrillin"/>
    <property type="match status" value="1"/>
</dbReference>
<reference evidence="5 6" key="1">
    <citation type="submission" date="2014-11" db="EMBL/GenBank/DDBJ databases">
        <authorList>
            <person name="Zhu J."/>
            <person name="Qi W."/>
            <person name="Song R."/>
        </authorList>
    </citation>
    <scope>NUCLEOTIDE SEQUENCE [LARGE SCALE GENOMIC DNA]</scope>
</reference>
<dbReference type="InParanoid" id="A0A0G4EAL7"/>
<evidence type="ECO:0000256" key="3">
    <source>
        <dbReference type="SAM" id="SignalP"/>
    </source>
</evidence>
<dbReference type="AlphaFoldDB" id="A0A0G4EAL7"/>
<organism evidence="5 6">
    <name type="scientific">Vitrella brassicaformis (strain CCMP3155)</name>
    <dbReference type="NCBI Taxonomy" id="1169540"/>
    <lineage>
        <taxon>Eukaryota</taxon>
        <taxon>Sar</taxon>
        <taxon>Alveolata</taxon>
        <taxon>Colpodellida</taxon>
        <taxon>Vitrellaceae</taxon>
        <taxon>Vitrella</taxon>
    </lineage>
</organism>
<accession>A0A0G4EAL7</accession>
<evidence type="ECO:0000256" key="2">
    <source>
        <dbReference type="ARBA" id="ARBA00022640"/>
    </source>
</evidence>
<gene>
    <name evidence="5" type="ORF">Vbra_3566</name>
</gene>
<dbReference type="OrthoDB" id="429034at2759"/>
<dbReference type="PhylomeDB" id="A0A0G4EAL7"/>
<evidence type="ECO:0000313" key="5">
    <source>
        <dbReference type="EMBL" id="CEL92460.1"/>
    </source>
</evidence>
<dbReference type="Proteomes" id="UP000041254">
    <property type="component" value="Unassembled WGS sequence"/>
</dbReference>
<keyword evidence="2" id="KW-0934">Plastid</keyword>
<dbReference type="EMBL" id="CDMY01000077">
    <property type="protein sequence ID" value="CEL92460.1"/>
    <property type="molecule type" value="Genomic_DNA"/>
</dbReference>
<dbReference type="InterPro" id="IPR006843">
    <property type="entry name" value="PAP/fibrillin_dom"/>
</dbReference>
<dbReference type="VEuPathDB" id="CryptoDB:Vbra_3566"/>
<comment type="subcellular location">
    <subcellularLocation>
        <location evidence="1">Plastid</location>
    </subcellularLocation>
</comment>
<feature type="chain" id="PRO_5005187469" description="Plastid lipid-associated protein/fibrillin conserved domain-containing protein" evidence="3">
    <location>
        <begin position="21"/>
        <end position="224"/>
    </location>
</feature>
<evidence type="ECO:0000259" key="4">
    <source>
        <dbReference type="Pfam" id="PF04755"/>
    </source>
</evidence>
<evidence type="ECO:0000256" key="1">
    <source>
        <dbReference type="ARBA" id="ARBA00004474"/>
    </source>
</evidence>
<feature type="domain" description="Plastid lipid-associated protein/fibrillin conserved" evidence="4">
    <location>
        <begin position="79"/>
        <end position="220"/>
    </location>
</feature>
<dbReference type="STRING" id="1169540.A0A0G4EAL7"/>
<sequence>MEPVLCVFVLVLSCISSACGYGLRTIASQASGRLDLAVRQPRRSAQSVSMILGIGKSPATATKKKDALREAIRRGLSDSEVLTAVEQVEKLNPNRRALKSPLLSGKWRLIWTTSESIKGTRRLPPFRPVKDEIFQTIDAKALTAENRETISPIPGVRITNRVEAELTPTSDSAVDVKFTYFYLGSLRIKAPDTARGALDVTYLDDEMRISRGDKGNTFVLVRAD</sequence>
<protein>
    <recommendedName>
        <fullName evidence="4">Plastid lipid-associated protein/fibrillin conserved domain-containing protein</fullName>
    </recommendedName>
</protein>
<dbReference type="PANTHER" id="PTHR31906">
    <property type="entry name" value="PLASTID-LIPID-ASSOCIATED PROTEIN 4, CHLOROPLASTIC-RELATED"/>
    <property type="match status" value="1"/>
</dbReference>
<proteinExistence type="predicted"/>
<name>A0A0G4EAL7_VITBC</name>